<feature type="domain" description="mRNA-decapping enzyme C-terminal" evidence="1">
    <location>
        <begin position="181"/>
        <end position="215"/>
    </location>
</feature>
<dbReference type="Gene3D" id="6.10.140.2030">
    <property type="match status" value="1"/>
</dbReference>
<sequence>MSSQGVDIFSMLNKAQTEFNQQQNSVAAFFRQASTNGAVTNNNAPTRSMPMPIKNLNSLEQIERQIRTSPPSIHDAQNNNALQATNQTNDLANSPLAQFFNSNNLNNTAGFQAPTPEVKAPQEKLLNGQKPKVTAPPGFNNKVQPQQKNLLSSVNKETTKLITPTMFTPSNNNEKKSPVAEPLTKNQLLQALNYLIENDDDFMKKVHEAYIKSLKGLAS</sequence>
<keyword evidence="3" id="KW-1185">Reference proteome</keyword>
<name>A0A1J1HHS1_9DIPT</name>
<reference evidence="2 3" key="1">
    <citation type="submission" date="2015-04" db="EMBL/GenBank/DDBJ databases">
        <authorList>
            <person name="Syromyatnikov M.Y."/>
            <person name="Popov V.N."/>
        </authorList>
    </citation>
    <scope>NUCLEOTIDE SEQUENCE [LARGE SCALE GENOMIC DNA]</scope>
</reference>
<protein>
    <submittedName>
        <fullName evidence="2">CLUMA_CG001381, isoform A</fullName>
    </submittedName>
</protein>
<dbReference type="InterPro" id="IPR031953">
    <property type="entry name" value="mRNA_decap_C"/>
</dbReference>
<dbReference type="AlphaFoldDB" id="A0A1J1HHS1"/>
<gene>
    <name evidence="2" type="ORF">CLUMA_CG001381</name>
</gene>
<dbReference type="Proteomes" id="UP000183832">
    <property type="component" value="Unassembled WGS sequence"/>
</dbReference>
<evidence type="ECO:0000313" key="2">
    <source>
        <dbReference type="EMBL" id="CRK87584.1"/>
    </source>
</evidence>
<dbReference type="OrthoDB" id="440673at2759"/>
<dbReference type="EMBL" id="CVRI01000004">
    <property type="protein sequence ID" value="CRK87584.1"/>
    <property type="molecule type" value="Genomic_DNA"/>
</dbReference>
<proteinExistence type="predicted"/>
<organism evidence="2 3">
    <name type="scientific">Clunio marinus</name>
    <dbReference type="NCBI Taxonomy" id="568069"/>
    <lineage>
        <taxon>Eukaryota</taxon>
        <taxon>Metazoa</taxon>
        <taxon>Ecdysozoa</taxon>
        <taxon>Arthropoda</taxon>
        <taxon>Hexapoda</taxon>
        <taxon>Insecta</taxon>
        <taxon>Pterygota</taxon>
        <taxon>Neoptera</taxon>
        <taxon>Endopterygota</taxon>
        <taxon>Diptera</taxon>
        <taxon>Nematocera</taxon>
        <taxon>Chironomoidea</taxon>
        <taxon>Chironomidae</taxon>
        <taxon>Clunio</taxon>
    </lineage>
</organism>
<evidence type="ECO:0000313" key="3">
    <source>
        <dbReference type="Proteomes" id="UP000183832"/>
    </source>
</evidence>
<dbReference type="Pfam" id="PF16741">
    <property type="entry name" value="mRNA_decap_C"/>
    <property type="match status" value="1"/>
</dbReference>
<accession>A0A1J1HHS1</accession>
<evidence type="ECO:0000259" key="1">
    <source>
        <dbReference type="Pfam" id="PF16741"/>
    </source>
</evidence>
<dbReference type="STRING" id="568069.A0A1J1HHS1"/>